<dbReference type="RefSeq" id="WP_345512565.1">
    <property type="nucleotide sequence ID" value="NZ_BAAAXD010000016.1"/>
</dbReference>
<feature type="region of interest" description="Disordered" evidence="1">
    <location>
        <begin position="161"/>
        <end position="442"/>
    </location>
</feature>
<name>A0ABV5RHZ6_9ACTN</name>
<evidence type="ECO:0000256" key="1">
    <source>
        <dbReference type="SAM" id="MobiDB-lite"/>
    </source>
</evidence>
<dbReference type="Proteomes" id="UP001589710">
    <property type="component" value="Unassembled WGS sequence"/>
</dbReference>
<proteinExistence type="predicted"/>
<protein>
    <submittedName>
        <fullName evidence="2">Uncharacterized protein</fullName>
    </submittedName>
</protein>
<evidence type="ECO:0000313" key="3">
    <source>
        <dbReference type="Proteomes" id="UP001589710"/>
    </source>
</evidence>
<evidence type="ECO:0000313" key="2">
    <source>
        <dbReference type="EMBL" id="MFB9576721.1"/>
    </source>
</evidence>
<feature type="compositionally biased region" description="Polar residues" evidence="1">
    <location>
        <begin position="301"/>
        <end position="320"/>
    </location>
</feature>
<feature type="region of interest" description="Disordered" evidence="1">
    <location>
        <begin position="466"/>
        <end position="536"/>
    </location>
</feature>
<feature type="compositionally biased region" description="Pro residues" evidence="1">
    <location>
        <begin position="173"/>
        <end position="183"/>
    </location>
</feature>
<organism evidence="2 3">
    <name type="scientific">Streptomyces yanii</name>
    <dbReference type="NCBI Taxonomy" id="78510"/>
    <lineage>
        <taxon>Bacteria</taxon>
        <taxon>Bacillati</taxon>
        <taxon>Actinomycetota</taxon>
        <taxon>Actinomycetes</taxon>
        <taxon>Kitasatosporales</taxon>
        <taxon>Streptomycetaceae</taxon>
        <taxon>Streptomyces</taxon>
    </lineage>
</organism>
<accession>A0ABV5RHZ6</accession>
<comment type="caution">
    <text evidence="2">The sequence shown here is derived from an EMBL/GenBank/DDBJ whole genome shotgun (WGS) entry which is preliminary data.</text>
</comment>
<feature type="compositionally biased region" description="Gly residues" evidence="1">
    <location>
        <begin position="380"/>
        <end position="392"/>
    </location>
</feature>
<sequence length="569" mass="57132">MGLMSWLRGRRTEEGGGDAGLPVDAVRRERFDPSRLPPLQRTVTGQDLVIDPGGFQGALTTRQDTALGIPLGHLISPEAPSGLVHGITPTSAAPVGGPSAVQRSVEMPPRSGPPSRSLPVAVQRASYGGEGPVLTTAGATSVEDLPVRQLIGEQPLVTDTATVSASASTPGSAPGPVPAPGPASAPGVAPAVQRTDVPRPAAERPRRAPGLGAPMPGLPPTAQREAAATVPGTGSEPVPVSRSAEGTGPEEVQRGPEEDTAPLLGDDPLVAPPPETAAPREQAGSSAEPMTPTAAPVQRTALASVQRTALASANAPTTPSLPVAPLLADRPLPIHAARTETGLRGATATAAPVQRSTEEAVSPDVVPVRWTSAAPRATGNGTGMGTGTGTGTGTVQRTAVPVREAWGPVPAPSPLPPPPPAVQRQSVSGSPAPRSGNPVASAIPSAGSVAVAAGVAQRMADESVVFGTAPTGFSQPVVQRETETSEPPPPTPDPEPDPEPEAGPAPEPGGEGAGAGSSPVPGSVGHTGQGGPPVTDELVRALYGPLSRLLKADLRLERERAGFLIRTRH</sequence>
<dbReference type="EMBL" id="JBHMCG010000138">
    <property type="protein sequence ID" value="MFB9576721.1"/>
    <property type="molecule type" value="Genomic_DNA"/>
</dbReference>
<feature type="region of interest" description="Disordered" evidence="1">
    <location>
        <begin position="1"/>
        <end position="24"/>
    </location>
</feature>
<keyword evidence="3" id="KW-1185">Reference proteome</keyword>
<gene>
    <name evidence="2" type="ORF">ACFFTL_31700</name>
</gene>
<feature type="compositionally biased region" description="Low complexity" evidence="1">
    <location>
        <begin position="161"/>
        <end position="172"/>
    </location>
</feature>
<reference evidence="2 3" key="1">
    <citation type="submission" date="2024-09" db="EMBL/GenBank/DDBJ databases">
        <authorList>
            <person name="Sun Q."/>
            <person name="Mori K."/>
        </authorList>
    </citation>
    <scope>NUCLEOTIDE SEQUENCE [LARGE SCALE GENOMIC DNA]</scope>
    <source>
        <strain evidence="2 3">JCM 3331</strain>
    </source>
</reference>
<feature type="region of interest" description="Disordered" evidence="1">
    <location>
        <begin position="95"/>
        <end position="118"/>
    </location>
</feature>
<feature type="compositionally biased region" description="Pro residues" evidence="1">
    <location>
        <begin position="409"/>
        <end position="421"/>
    </location>
</feature>